<proteinExistence type="predicted"/>
<dbReference type="EMBL" id="LCHU01000003">
    <property type="protein sequence ID" value="KKT41903.1"/>
    <property type="molecule type" value="Genomic_DNA"/>
</dbReference>
<accession>A0A0G1H5W1</accession>
<organism evidence="2 3">
    <name type="scientific">Candidatus Giovannonibacteria bacterium GW2011_GWA2_44_13b</name>
    <dbReference type="NCBI Taxonomy" id="1618647"/>
    <lineage>
        <taxon>Bacteria</taxon>
        <taxon>Candidatus Giovannoniibacteriota</taxon>
    </lineage>
</organism>
<comment type="caution">
    <text evidence="2">The sequence shown here is derived from an EMBL/GenBank/DDBJ whole genome shotgun (WGS) entry which is preliminary data.</text>
</comment>
<evidence type="ECO:0000259" key="1">
    <source>
        <dbReference type="Pfam" id="PF24839"/>
    </source>
</evidence>
<evidence type="ECO:0000313" key="3">
    <source>
        <dbReference type="Proteomes" id="UP000034736"/>
    </source>
</evidence>
<dbReference type="STRING" id="1618647.UW30_C0003G0003"/>
<protein>
    <recommendedName>
        <fullName evidence="1">DUF7718 domain-containing protein</fullName>
    </recommendedName>
</protein>
<dbReference type="Proteomes" id="UP000034736">
    <property type="component" value="Unassembled WGS sequence"/>
</dbReference>
<dbReference type="Pfam" id="PF24839">
    <property type="entry name" value="DUF7718"/>
    <property type="match status" value="1"/>
</dbReference>
<dbReference type="AlphaFoldDB" id="A0A0G1H5W1"/>
<sequence length="103" mass="12479">MTDEDKVCADFRMIGGKIASFGIHFMSKIDGKWKDIIRIDTTKHGDLNKEGLAHVHHFYKHKKAWYQLLRGKYDNNFDLLYKQWLDDIIKRAKYYKHHYLYDK</sequence>
<name>A0A0G1H5W1_9BACT</name>
<dbReference type="InterPro" id="IPR056135">
    <property type="entry name" value="DUF7718"/>
</dbReference>
<evidence type="ECO:0000313" key="2">
    <source>
        <dbReference type="EMBL" id="KKT41903.1"/>
    </source>
</evidence>
<feature type="domain" description="DUF7718" evidence="1">
    <location>
        <begin position="10"/>
        <end position="100"/>
    </location>
</feature>
<gene>
    <name evidence="2" type="ORF">UW30_C0003G0003</name>
</gene>
<reference evidence="2 3" key="1">
    <citation type="journal article" date="2015" name="Nature">
        <title>rRNA introns, odd ribosomes, and small enigmatic genomes across a large radiation of phyla.</title>
        <authorList>
            <person name="Brown C.T."/>
            <person name="Hug L.A."/>
            <person name="Thomas B.C."/>
            <person name="Sharon I."/>
            <person name="Castelle C.J."/>
            <person name="Singh A."/>
            <person name="Wilkins M.J."/>
            <person name="Williams K.H."/>
            <person name="Banfield J.F."/>
        </authorList>
    </citation>
    <scope>NUCLEOTIDE SEQUENCE [LARGE SCALE GENOMIC DNA]</scope>
</reference>